<dbReference type="Proteomes" id="UP000619743">
    <property type="component" value="Unassembled WGS sequence"/>
</dbReference>
<keyword evidence="3" id="KW-1185">Reference proteome</keyword>
<dbReference type="RefSeq" id="WP_087505052.1">
    <property type="nucleotide sequence ID" value="NZ_BMDX01000004.1"/>
</dbReference>
<dbReference type="OrthoDB" id="5292716at2"/>
<accession>A0A8J2XNB5</accession>
<dbReference type="EMBL" id="BMDX01000004">
    <property type="protein sequence ID" value="GGA71982.1"/>
    <property type="molecule type" value="Genomic_DNA"/>
</dbReference>
<reference evidence="3" key="1">
    <citation type="journal article" date="2019" name="Int. J. Syst. Evol. Microbiol.">
        <title>The Global Catalogue of Microorganisms (GCM) 10K type strain sequencing project: providing services to taxonomists for standard genome sequencing and annotation.</title>
        <authorList>
            <consortium name="The Broad Institute Genomics Platform"/>
            <consortium name="The Broad Institute Genome Sequencing Center for Infectious Disease"/>
            <person name="Wu L."/>
            <person name="Ma J."/>
        </authorList>
    </citation>
    <scope>NUCLEOTIDE SEQUENCE [LARGE SCALE GENOMIC DNA]</scope>
    <source>
        <strain evidence="3">CGMCC 1.10130</strain>
    </source>
</reference>
<comment type="caution">
    <text evidence="2">The sequence shown here is derived from an EMBL/GenBank/DDBJ whole genome shotgun (WGS) entry which is preliminary data.</text>
</comment>
<dbReference type="InterPro" id="IPR007433">
    <property type="entry name" value="DUF481"/>
</dbReference>
<feature type="signal peptide" evidence="1">
    <location>
        <begin position="1"/>
        <end position="23"/>
    </location>
</feature>
<organism evidence="2 3">
    <name type="scientific">Neiella marina</name>
    <dbReference type="NCBI Taxonomy" id="508461"/>
    <lineage>
        <taxon>Bacteria</taxon>
        <taxon>Pseudomonadati</taxon>
        <taxon>Pseudomonadota</taxon>
        <taxon>Gammaproteobacteria</taxon>
        <taxon>Alteromonadales</taxon>
        <taxon>Echinimonadaceae</taxon>
        <taxon>Neiella</taxon>
    </lineage>
</organism>
<feature type="chain" id="PRO_5035200014" description="DUF481 domain-containing protein" evidence="1">
    <location>
        <begin position="24"/>
        <end position="249"/>
    </location>
</feature>
<dbReference type="AlphaFoldDB" id="A0A8J2XNB5"/>
<keyword evidence="1" id="KW-0732">Signal</keyword>
<proteinExistence type="predicted"/>
<name>A0A8J2XNB5_9GAMM</name>
<evidence type="ECO:0008006" key="4">
    <source>
        <dbReference type="Google" id="ProtNLM"/>
    </source>
</evidence>
<protein>
    <recommendedName>
        <fullName evidence="4">DUF481 domain-containing protein</fullName>
    </recommendedName>
</protein>
<evidence type="ECO:0000256" key="1">
    <source>
        <dbReference type="SAM" id="SignalP"/>
    </source>
</evidence>
<dbReference type="Pfam" id="PF04338">
    <property type="entry name" value="DUF481"/>
    <property type="match status" value="1"/>
</dbReference>
<gene>
    <name evidence="2" type="primary">ydiY</name>
    <name evidence="2" type="ORF">GCM10011369_12180</name>
</gene>
<evidence type="ECO:0000313" key="2">
    <source>
        <dbReference type="EMBL" id="GGA71982.1"/>
    </source>
</evidence>
<evidence type="ECO:0000313" key="3">
    <source>
        <dbReference type="Proteomes" id="UP000619743"/>
    </source>
</evidence>
<sequence>MFALRQCRLVALTTALLSFGVYGLNISDEDLKKQGWSAEVEGGLSYSTGNTDQSSMRFRGAFDYFWADWRHFLKAEANSTKRDGKNSAERYRGSYKADRDWTDVDYTFGLVTYENDRFNGLEDLFTLVGGWGHRFFPADSMELYTEAGPGYRWNNSPDSTDSEAILRGASQFDWTISDNSSFRQVVTFESGESNVISRAETSLTTSIVGQLALKVSVSMTHQTKPEVDNSGVAKKKLDTISGVTLLYRY</sequence>